<feature type="domain" description="Glycosyltransferase subfamily 4-like N-terminal" evidence="2">
    <location>
        <begin position="15"/>
        <end position="164"/>
    </location>
</feature>
<dbReference type="CDD" id="cd03801">
    <property type="entry name" value="GT4_PimA-like"/>
    <property type="match status" value="1"/>
</dbReference>
<accession>A0A150WK07</accession>
<dbReference type="Pfam" id="PF00534">
    <property type="entry name" value="Glycos_transf_1"/>
    <property type="match status" value="1"/>
</dbReference>
<name>A0A150WK07_BDEBC</name>
<evidence type="ECO:0000313" key="4">
    <source>
        <dbReference type="Proteomes" id="UP000075320"/>
    </source>
</evidence>
<evidence type="ECO:0000313" key="3">
    <source>
        <dbReference type="EMBL" id="KYG64046.1"/>
    </source>
</evidence>
<reference evidence="3 4" key="1">
    <citation type="submission" date="2016-03" db="EMBL/GenBank/DDBJ databases">
        <authorList>
            <person name="Ploux O."/>
        </authorList>
    </citation>
    <scope>NUCLEOTIDE SEQUENCE [LARGE SCALE GENOMIC DNA]</scope>
    <source>
        <strain evidence="3 4">R0</strain>
    </source>
</reference>
<proteinExistence type="predicted"/>
<dbReference type="InterPro" id="IPR028098">
    <property type="entry name" value="Glyco_trans_4-like_N"/>
</dbReference>
<gene>
    <name evidence="3" type="ORF">AZI86_14675</name>
</gene>
<dbReference type="InterPro" id="IPR001296">
    <property type="entry name" value="Glyco_trans_1"/>
</dbReference>
<sequence length="384" mass="43996">MGQVKVLHCLHSLSWGGLEIYSVELIEKLSELGIEQYVLCAGSSKAYEELKKKKNLTLLPFPEAKLSKLATARLIRRHVRQYGITHLHSHTRLDMWACALARWNWPQIKHFYNLYMNATPKKDFIHRWLFSKVDALCSSSENILHDVRKNFPIAKEKLKLIRYGRKTEDFVHNEALREKLRIQYGVKKEQIVIGSLCRIDPGKGVRELVSALDYLNDQELAQVQLWIVGDPTTIGKNSDGSPIYEPPSAELNAWVSEKTKSPRLMDHIRRISFQRDYVSYIDALDVFTLASYNETYSLSVIDAMLMGKPVVGTNAGGTPEQVGANERGLLAEPKDAESLALAFRHYLKHPADRAAQGKKAQEWAFKNHSWQEVLKQYQALYFKE</sequence>
<feature type="domain" description="Glycosyl transferase family 1" evidence="1">
    <location>
        <begin position="177"/>
        <end position="363"/>
    </location>
</feature>
<dbReference type="SUPFAM" id="SSF53756">
    <property type="entry name" value="UDP-Glycosyltransferase/glycogen phosphorylase"/>
    <property type="match status" value="1"/>
</dbReference>
<dbReference type="EMBL" id="LUKE01000003">
    <property type="protein sequence ID" value="KYG64046.1"/>
    <property type="molecule type" value="Genomic_DNA"/>
</dbReference>
<comment type="caution">
    <text evidence="3">The sequence shown here is derived from an EMBL/GenBank/DDBJ whole genome shotgun (WGS) entry which is preliminary data.</text>
</comment>
<protein>
    <submittedName>
        <fullName evidence="3">Glycosyltransferase</fullName>
    </submittedName>
</protein>
<dbReference type="RefSeq" id="WP_061836012.1">
    <property type="nucleotide sequence ID" value="NZ_LUKE01000003.1"/>
</dbReference>
<organism evidence="3 4">
    <name type="scientific">Bdellovibrio bacteriovorus</name>
    <dbReference type="NCBI Taxonomy" id="959"/>
    <lineage>
        <taxon>Bacteria</taxon>
        <taxon>Pseudomonadati</taxon>
        <taxon>Bdellovibrionota</taxon>
        <taxon>Bdellovibrionia</taxon>
        <taxon>Bdellovibrionales</taxon>
        <taxon>Pseudobdellovibrionaceae</taxon>
        <taxon>Bdellovibrio</taxon>
    </lineage>
</organism>
<evidence type="ECO:0000259" key="1">
    <source>
        <dbReference type="Pfam" id="PF00534"/>
    </source>
</evidence>
<dbReference type="Pfam" id="PF13439">
    <property type="entry name" value="Glyco_transf_4"/>
    <property type="match status" value="1"/>
</dbReference>
<keyword evidence="3" id="KW-0808">Transferase</keyword>
<dbReference type="PANTHER" id="PTHR12526">
    <property type="entry name" value="GLYCOSYLTRANSFERASE"/>
    <property type="match status" value="1"/>
</dbReference>
<dbReference type="GO" id="GO:0016757">
    <property type="term" value="F:glycosyltransferase activity"/>
    <property type="evidence" value="ECO:0007669"/>
    <property type="project" value="InterPro"/>
</dbReference>
<dbReference type="OrthoDB" id="5290299at2"/>
<dbReference type="Gene3D" id="3.40.50.2000">
    <property type="entry name" value="Glycogen Phosphorylase B"/>
    <property type="match status" value="2"/>
</dbReference>
<keyword evidence="4" id="KW-1185">Reference proteome</keyword>
<evidence type="ECO:0000259" key="2">
    <source>
        <dbReference type="Pfam" id="PF13439"/>
    </source>
</evidence>
<dbReference type="Proteomes" id="UP000075320">
    <property type="component" value="Unassembled WGS sequence"/>
</dbReference>
<dbReference type="AlphaFoldDB" id="A0A150WK07"/>